<dbReference type="GO" id="GO:0006096">
    <property type="term" value="P:glycolytic process"/>
    <property type="evidence" value="ECO:0007669"/>
    <property type="project" value="UniProtKB-KW"/>
</dbReference>
<sequence>MVATAFLHPVGIIQLHGSGSDAGSASKCGHSSFRFISKNFAVDVGLLNKGQCSYRQCQLHVVHALSSQARATDPISSTSHVESALILIRHGESLWNEKNLFTGCVDVPLTKRGVDEAIEAGKRISNIPVDMIYTSSLIRAQMTAMLAMTQHRRKKVPIIMHDENSQAKTWGQIYSGDTEKQSIPVITAWQLNERMYGELQGLNKLETAEKYGKEQVHEWRRSYDSPPPNGESLEMCSQRAVAYFKEHIEPQLQSGKHVMVAAHGNSLRSIIMYLERLTSQEVISLELSTGVPLLYIYKDGKFVRRGSPVRPSEAGVYAYTKNLALYRQKLDKKLY</sequence>
<feature type="site" description="Transition state stabilizer" evidence="7">
    <location>
        <position position="263"/>
    </location>
</feature>
<reference evidence="8 9" key="1">
    <citation type="journal article" date="2023" name="G3 (Bethesda)">
        <title>A chromosome-length genome assembly and annotation of blackberry (Rubus argutus, cv. 'Hillquist').</title>
        <authorList>
            <person name="Bruna T."/>
            <person name="Aryal R."/>
            <person name="Dudchenko O."/>
            <person name="Sargent D.J."/>
            <person name="Mead D."/>
            <person name="Buti M."/>
            <person name="Cavallini A."/>
            <person name="Hytonen T."/>
            <person name="Andres J."/>
            <person name="Pham M."/>
            <person name="Weisz D."/>
            <person name="Mascagni F."/>
            <person name="Usai G."/>
            <person name="Natali L."/>
            <person name="Bassil N."/>
            <person name="Fernandez G.E."/>
            <person name="Lomsadze A."/>
            <person name="Armour M."/>
            <person name="Olukolu B."/>
            <person name="Poorten T."/>
            <person name="Britton C."/>
            <person name="Davik J."/>
            <person name="Ashrafi H."/>
            <person name="Aiden E.L."/>
            <person name="Borodovsky M."/>
            <person name="Worthington M."/>
        </authorList>
    </citation>
    <scope>NUCLEOTIDE SEQUENCE [LARGE SCALE GENOMIC DNA]</scope>
    <source>
        <strain evidence="8">PI 553951</strain>
    </source>
</reference>
<keyword evidence="4" id="KW-0413">Isomerase</keyword>
<dbReference type="InterPro" id="IPR013078">
    <property type="entry name" value="His_Pase_superF_clade-1"/>
</dbReference>
<comment type="similarity">
    <text evidence="1">Belongs to the phosphoglycerate mutase family. BPG-dependent PGAM subfamily.</text>
</comment>
<dbReference type="EMBL" id="JBEDUW010000001">
    <property type="protein sequence ID" value="KAK9949654.1"/>
    <property type="molecule type" value="Genomic_DNA"/>
</dbReference>
<organism evidence="8 9">
    <name type="scientific">Rubus argutus</name>
    <name type="common">Southern blackberry</name>
    <dbReference type="NCBI Taxonomy" id="59490"/>
    <lineage>
        <taxon>Eukaryota</taxon>
        <taxon>Viridiplantae</taxon>
        <taxon>Streptophyta</taxon>
        <taxon>Embryophyta</taxon>
        <taxon>Tracheophyta</taxon>
        <taxon>Spermatophyta</taxon>
        <taxon>Magnoliopsida</taxon>
        <taxon>eudicotyledons</taxon>
        <taxon>Gunneridae</taxon>
        <taxon>Pentapetalae</taxon>
        <taxon>rosids</taxon>
        <taxon>fabids</taxon>
        <taxon>Rosales</taxon>
        <taxon>Rosaceae</taxon>
        <taxon>Rosoideae</taxon>
        <taxon>Rosoideae incertae sedis</taxon>
        <taxon>Rubus</taxon>
    </lineage>
</organism>
<evidence type="ECO:0000256" key="5">
    <source>
        <dbReference type="PIRSR" id="PIRSR613078-1"/>
    </source>
</evidence>
<evidence type="ECO:0000256" key="1">
    <source>
        <dbReference type="ARBA" id="ARBA00006717"/>
    </source>
</evidence>
<dbReference type="NCBIfam" id="NF002217">
    <property type="entry name" value="PRK01112.1"/>
    <property type="match status" value="1"/>
</dbReference>
<dbReference type="Proteomes" id="UP001457282">
    <property type="component" value="Unassembled WGS sequence"/>
</dbReference>
<dbReference type="EC" id="5.4.2.11" evidence="2"/>
<dbReference type="Gene3D" id="3.40.50.1240">
    <property type="entry name" value="Phosphoglycerate mutase-like"/>
    <property type="match status" value="1"/>
</dbReference>
<evidence type="ECO:0000256" key="7">
    <source>
        <dbReference type="PIRSR" id="PIRSR613078-3"/>
    </source>
</evidence>
<dbReference type="Pfam" id="PF00300">
    <property type="entry name" value="His_Phos_1"/>
    <property type="match status" value="2"/>
</dbReference>
<dbReference type="GO" id="GO:0004619">
    <property type="term" value="F:phosphoglycerate mutase activity"/>
    <property type="evidence" value="ECO:0007669"/>
    <property type="project" value="UniProtKB-EC"/>
</dbReference>
<evidence type="ECO:0000256" key="6">
    <source>
        <dbReference type="PIRSR" id="PIRSR613078-2"/>
    </source>
</evidence>
<accession>A0AAW1YMF1</accession>
<dbReference type="InterPro" id="IPR001345">
    <property type="entry name" value="PG/BPGM_mutase_AS"/>
</dbReference>
<dbReference type="HAMAP" id="MF_01039">
    <property type="entry name" value="PGAM_GpmA"/>
    <property type="match status" value="1"/>
</dbReference>
<dbReference type="InterPro" id="IPR005952">
    <property type="entry name" value="Phosphogly_mut1"/>
</dbReference>
<evidence type="ECO:0000256" key="3">
    <source>
        <dbReference type="ARBA" id="ARBA00023152"/>
    </source>
</evidence>
<evidence type="ECO:0000313" key="8">
    <source>
        <dbReference type="EMBL" id="KAK9949654.1"/>
    </source>
</evidence>
<dbReference type="InterPro" id="IPR029033">
    <property type="entry name" value="His_PPase_superfam"/>
</dbReference>
<dbReference type="SMART" id="SM00855">
    <property type="entry name" value="PGAM"/>
    <property type="match status" value="1"/>
</dbReference>
<dbReference type="PANTHER" id="PTHR11931">
    <property type="entry name" value="PHOSPHOGLYCERATE MUTASE"/>
    <property type="match status" value="1"/>
</dbReference>
<feature type="binding site" evidence="6">
    <location>
        <begin position="102"/>
        <end position="103"/>
    </location>
    <ligand>
        <name>substrate</name>
    </ligand>
</feature>
<protein>
    <recommendedName>
        <fullName evidence="2">phosphoglycerate mutase (2,3-diphosphoglycerate-dependent)</fullName>
        <ecNumber evidence="2">5.4.2.11</ecNumber>
    </recommendedName>
</protein>
<dbReference type="CDD" id="cd07067">
    <property type="entry name" value="HP_PGM_like"/>
    <property type="match status" value="1"/>
</dbReference>
<proteinExistence type="inferred from homology"/>
<feature type="binding site" evidence="6">
    <location>
        <begin position="264"/>
        <end position="265"/>
    </location>
    <ligand>
        <name>substrate</name>
    </ligand>
</feature>
<feature type="binding site" evidence="6">
    <location>
        <position position="139"/>
    </location>
    <ligand>
        <name>substrate</name>
    </ligand>
</feature>
<keyword evidence="3" id="KW-0324">Glycolysis</keyword>
<comment type="caution">
    <text evidence="8">The sequence shown here is derived from an EMBL/GenBank/DDBJ whole genome shotgun (WGS) entry which is preliminary data.</text>
</comment>
<keyword evidence="9" id="KW-1185">Reference proteome</keyword>
<feature type="binding site" evidence="6">
    <location>
        <position position="204"/>
    </location>
    <ligand>
        <name>substrate</name>
    </ligand>
</feature>
<feature type="binding site" evidence="6">
    <location>
        <begin position="220"/>
        <end position="221"/>
    </location>
    <ligand>
        <name>substrate</name>
    </ligand>
</feature>
<dbReference type="SUPFAM" id="SSF53254">
    <property type="entry name" value="Phosphoglycerate mutase-like"/>
    <property type="match status" value="1"/>
</dbReference>
<feature type="active site" description="Proton donor/acceptor" evidence="5">
    <location>
        <position position="193"/>
    </location>
</feature>
<dbReference type="PROSITE" id="PS00175">
    <property type="entry name" value="PG_MUTASE"/>
    <property type="match status" value="1"/>
</dbReference>
<evidence type="ECO:0000256" key="2">
    <source>
        <dbReference type="ARBA" id="ARBA00012028"/>
    </source>
</evidence>
<name>A0AAW1YMF1_RUBAR</name>
<feature type="active site" description="Tele-phosphohistidine intermediate" evidence="5">
    <location>
        <position position="90"/>
    </location>
</feature>
<feature type="binding site" evidence="6">
    <location>
        <begin position="89"/>
        <end position="96"/>
    </location>
    <ligand>
        <name>substrate</name>
    </ligand>
</feature>
<evidence type="ECO:0000256" key="4">
    <source>
        <dbReference type="ARBA" id="ARBA00023235"/>
    </source>
</evidence>
<feature type="binding site" evidence="6">
    <location>
        <begin position="193"/>
        <end position="196"/>
    </location>
    <ligand>
        <name>substrate</name>
    </ligand>
</feature>
<gene>
    <name evidence="8" type="ORF">M0R45_005171</name>
</gene>
<evidence type="ECO:0000313" key="9">
    <source>
        <dbReference type="Proteomes" id="UP001457282"/>
    </source>
</evidence>
<dbReference type="AlphaFoldDB" id="A0AAW1YMF1"/>